<keyword evidence="1" id="KW-1133">Transmembrane helix</keyword>
<dbReference type="EMBL" id="JAKLJA010000009">
    <property type="protein sequence ID" value="MCG5074441.1"/>
    <property type="molecule type" value="Genomic_DNA"/>
</dbReference>
<accession>A0A9X1UKJ4</accession>
<dbReference type="RefSeq" id="WP_238464319.1">
    <property type="nucleotide sequence ID" value="NZ_JAKLJA010000009.1"/>
</dbReference>
<keyword evidence="3" id="KW-1185">Reference proteome</keyword>
<keyword evidence="1" id="KW-0472">Membrane</keyword>
<comment type="caution">
    <text evidence="2">The sequence shown here is derived from an EMBL/GenBank/DDBJ whole genome shotgun (WGS) entry which is preliminary data.</text>
</comment>
<proteinExistence type="predicted"/>
<evidence type="ECO:0000313" key="2">
    <source>
        <dbReference type="EMBL" id="MCG5074441.1"/>
    </source>
</evidence>
<gene>
    <name evidence="2" type="ORF">L5014_13880</name>
</gene>
<keyword evidence="1" id="KW-0812">Transmembrane</keyword>
<protein>
    <submittedName>
        <fullName evidence="2">Uncharacterized protein</fullName>
    </submittedName>
</protein>
<evidence type="ECO:0000313" key="3">
    <source>
        <dbReference type="Proteomes" id="UP001139308"/>
    </source>
</evidence>
<organism evidence="2 3">
    <name type="scientific">Paraburkholderia tagetis</name>
    <dbReference type="NCBI Taxonomy" id="2913261"/>
    <lineage>
        <taxon>Bacteria</taxon>
        <taxon>Pseudomonadati</taxon>
        <taxon>Pseudomonadota</taxon>
        <taxon>Betaproteobacteria</taxon>
        <taxon>Burkholderiales</taxon>
        <taxon>Burkholderiaceae</taxon>
        <taxon>Paraburkholderia</taxon>
    </lineage>
</organism>
<feature type="transmembrane region" description="Helical" evidence="1">
    <location>
        <begin position="6"/>
        <end position="27"/>
    </location>
</feature>
<reference evidence="2" key="1">
    <citation type="submission" date="2022-01" db="EMBL/GenBank/DDBJ databases">
        <title>Genome sequence and assembly of Parabukholderia sp. RG36.</title>
        <authorList>
            <person name="Chhetri G."/>
        </authorList>
    </citation>
    <scope>NUCLEOTIDE SEQUENCE</scope>
    <source>
        <strain evidence="2">RG36</strain>
    </source>
</reference>
<name>A0A9X1UKJ4_9BURK</name>
<dbReference type="AlphaFoldDB" id="A0A9X1UKJ4"/>
<sequence>MPLQKPSALIAPGGFFVWISFGFFMLLNNEARDEMHQPQKSGEKPLIFWA</sequence>
<evidence type="ECO:0000256" key="1">
    <source>
        <dbReference type="SAM" id="Phobius"/>
    </source>
</evidence>
<dbReference type="Proteomes" id="UP001139308">
    <property type="component" value="Unassembled WGS sequence"/>
</dbReference>